<dbReference type="GO" id="GO:0016491">
    <property type="term" value="F:oxidoreductase activity"/>
    <property type="evidence" value="ECO:0007669"/>
    <property type="project" value="UniProtKB-KW"/>
</dbReference>
<evidence type="ECO:0000256" key="12">
    <source>
        <dbReference type="RuleBase" id="RU003960"/>
    </source>
</evidence>
<dbReference type="Pfam" id="PF13241">
    <property type="entry name" value="NAD_binding_7"/>
    <property type="match status" value="1"/>
</dbReference>
<sequence>MNLLASLSCKGETHLVVGGNSNIAALRINSILDSGAKALLVHDAEFESFPLSLQDHIEGKRVSWIRKKYSSELLTTLGRDEVENVVDRVFVTLDLSQAALKQQISVECRRLRIPVNVSDSAELSTFTLLSTYTAGDFQLGVTTSGKGCKLAARLRRELVSALPPNIADICRRVGELRTAIQQHDSEVGGHDEDAVNSAKLNALVEEFNTTEEQRATQRARWLSQIVEYYPLSKLADISVDDLAQNYAQNSDVGKKQLTGKNIRGSISLVGAGPGSVEMLTLGALQEIHSADLILADKLVPQQVLDLIPKKKTKLFIARKFPGNAERAQQELLELGLQSLERGEKVVRLKQGDPYIFGRGGEEYAFFSQHGYTPTVLPGITSALAAPVYTNIPATHRDVADQVLICTGTGRRGALPNLPEFVRSRTTVFLMALHRITELIPQLIQEKEWDADLPVAIVERASCPDQRVIRTTLGKTAAAVEALGSRPPGLFIAGYACEVLSKKSEADWEVEEGHQASGVGGILQRLAADDVETA</sequence>
<accession>A0AA91T0E2</accession>
<comment type="caution">
    <text evidence="15">The sequence shown here is derived from an EMBL/GenBank/DDBJ whole genome shotgun (WGS) entry which is preliminary data.</text>
</comment>
<dbReference type="Proteomes" id="UP000195602">
    <property type="component" value="Unassembled WGS sequence"/>
</dbReference>
<organism evidence="15 16">
    <name type="scientific">Clavispora lusitaniae</name>
    <name type="common">Candida lusitaniae</name>
    <dbReference type="NCBI Taxonomy" id="36911"/>
    <lineage>
        <taxon>Eukaryota</taxon>
        <taxon>Fungi</taxon>
        <taxon>Dikarya</taxon>
        <taxon>Ascomycota</taxon>
        <taxon>Saccharomycotina</taxon>
        <taxon>Pichiomycetes</taxon>
        <taxon>Metschnikowiaceae</taxon>
        <taxon>Clavispora</taxon>
    </lineage>
</organism>
<dbReference type="InterPro" id="IPR035996">
    <property type="entry name" value="4pyrrol_Methylase_sf"/>
</dbReference>
<keyword evidence="2 12" id="KW-0489">Methyltransferase</keyword>
<dbReference type="PROSITE" id="PS00840">
    <property type="entry name" value="SUMT_2"/>
    <property type="match status" value="1"/>
</dbReference>
<dbReference type="Gene3D" id="3.30.950.10">
    <property type="entry name" value="Methyltransferase, Cobalt-precorrin-4 Transmethylase, Domain 2"/>
    <property type="match status" value="1"/>
</dbReference>
<dbReference type="Pfam" id="PF00590">
    <property type="entry name" value="TP_methylase"/>
    <property type="match status" value="1"/>
</dbReference>
<dbReference type="AlphaFoldDB" id="A0AA91T0E2"/>
<dbReference type="EMBL" id="LYUB02000016">
    <property type="protein sequence ID" value="OVF06950.1"/>
    <property type="molecule type" value="Genomic_DNA"/>
</dbReference>
<evidence type="ECO:0000256" key="6">
    <source>
        <dbReference type="ARBA" id="ARBA00023002"/>
    </source>
</evidence>
<evidence type="ECO:0000256" key="2">
    <source>
        <dbReference type="ARBA" id="ARBA00022603"/>
    </source>
</evidence>
<evidence type="ECO:0000256" key="9">
    <source>
        <dbReference type="ARBA" id="ARBA00023244"/>
    </source>
</evidence>
<dbReference type="InterPro" id="IPR028281">
    <property type="entry name" value="Sirohaem_synthase_central"/>
</dbReference>
<dbReference type="PANTHER" id="PTHR45790:SF6">
    <property type="entry name" value="UROPORPHYRINOGEN-III C-METHYLTRANSFERASE"/>
    <property type="match status" value="1"/>
</dbReference>
<keyword evidence="3" id="KW-0028">Amino-acid biosynthesis</keyword>
<feature type="domain" description="Siroheme synthase central" evidence="14">
    <location>
        <begin position="135"/>
        <end position="160"/>
    </location>
</feature>
<keyword evidence="6" id="KW-0560">Oxidoreductase</keyword>
<evidence type="ECO:0000256" key="5">
    <source>
        <dbReference type="ARBA" id="ARBA00022691"/>
    </source>
</evidence>
<evidence type="ECO:0000256" key="8">
    <source>
        <dbReference type="ARBA" id="ARBA00023167"/>
    </source>
</evidence>
<comment type="similarity">
    <text evidence="1 12">Belongs to the precorrin methyltransferase family.</text>
</comment>
<dbReference type="GO" id="GO:0009086">
    <property type="term" value="P:methionine biosynthetic process"/>
    <property type="evidence" value="ECO:0007669"/>
    <property type="project" value="UniProtKB-KW"/>
</dbReference>
<dbReference type="GO" id="GO:0000103">
    <property type="term" value="P:sulfate assimilation"/>
    <property type="evidence" value="ECO:0007669"/>
    <property type="project" value="InterPro"/>
</dbReference>
<dbReference type="GO" id="GO:0004851">
    <property type="term" value="F:uroporphyrin-III C-methyltransferase activity"/>
    <property type="evidence" value="ECO:0007669"/>
    <property type="project" value="UniProtKB-EC"/>
</dbReference>
<evidence type="ECO:0000256" key="11">
    <source>
        <dbReference type="ARBA" id="ARBA00055636"/>
    </source>
</evidence>
<dbReference type="Gene3D" id="3.40.50.720">
    <property type="entry name" value="NAD(P)-binding Rossmann-like Domain"/>
    <property type="match status" value="1"/>
</dbReference>
<dbReference type="PANTHER" id="PTHR45790">
    <property type="entry name" value="SIROHEME SYNTHASE-RELATED"/>
    <property type="match status" value="1"/>
</dbReference>
<keyword evidence="7" id="KW-0520">NAD</keyword>
<dbReference type="NCBIfam" id="TIGR01469">
    <property type="entry name" value="cobA_cysG_Cterm"/>
    <property type="match status" value="1"/>
</dbReference>
<dbReference type="GO" id="GO:0032259">
    <property type="term" value="P:methylation"/>
    <property type="evidence" value="ECO:0007669"/>
    <property type="project" value="UniProtKB-KW"/>
</dbReference>
<keyword evidence="9" id="KW-0627">Porphyrin biosynthesis</keyword>
<dbReference type="SUPFAM" id="SSF75615">
    <property type="entry name" value="Siroheme synthase middle domains-like"/>
    <property type="match status" value="1"/>
</dbReference>
<keyword evidence="5" id="KW-0949">S-adenosyl-L-methionine</keyword>
<dbReference type="CDD" id="cd11642">
    <property type="entry name" value="SUMT"/>
    <property type="match status" value="1"/>
</dbReference>
<dbReference type="InterPro" id="IPR000878">
    <property type="entry name" value="4pyrrol_Mease"/>
</dbReference>
<keyword evidence="4 12" id="KW-0808">Transferase</keyword>
<comment type="function">
    <text evidence="11">Siroheme synthase involved in methionine biosynthesis.</text>
</comment>
<evidence type="ECO:0000256" key="4">
    <source>
        <dbReference type="ARBA" id="ARBA00022679"/>
    </source>
</evidence>
<evidence type="ECO:0000259" key="14">
    <source>
        <dbReference type="Pfam" id="PF14824"/>
    </source>
</evidence>
<gene>
    <name evidence="15" type="ORF">A9F13_16g00451</name>
</gene>
<proteinExistence type="inferred from homology"/>
<dbReference type="GO" id="GO:0019354">
    <property type="term" value="P:siroheme biosynthetic process"/>
    <property type="evidence" value="ECO:0007669"/>
    <property type="project" value="InterPro"/>
</dbReference>
<dbReference type="KEGG" id="clus:A9F13_16g00451"/>
<evidence type="ECO:0000256" key="1">
    <source>
        <dbReference type="ARBA" id="ARBA00005879"/>
    </source>
</evidence>
<dbReference type="PROSITE" id="PS00839">
    <property type="entry name" value="SUMT_1"/>
    <property type="match status" value="1"/>
</dbReference>
<reference evidence="15 16" key="1">
    <citation type="submission" date="2017-04" db="EMBL/GenBank/DDBJ databases">
        <title>Draft genome of the yeast Clavispora lusitaniae type strain CBS 6936.</title>
        <authorList>
            <person name="Durrens P."/>
            <person name="Klopp C."/>
            <person name="Biteau N."/>
            <person name="Fitton-Ouhabi V."/>
            <person name="Dementhon K."/>
            <person name="Accoceberry I."/>
            <person name="Sherman D.J."/>
            <person name="Noel T."/>
        </authorList>
    </citation>
    <scope>NUCLEOTIDE SEQUENCE [LARGE SCALE GENOMIC DNA]</scope>
    <source>
        <strain evidence="15 16">CBS 6936</strain>
    </source>
</reference>
<dbReference type="InterPro" id="IPR012066">
    <property type="entry name" value="Met1_fungi"/>
</dbReference>
<dbReference type="SUPFAM" id="SSF53790">
    <property type="entry name" value="Tetrapyrrole methylase"/>
    <property type="match status" value="1"/>
</dbReference>
<dbReference type="Pfam" id="PF14824">
    <property type="entry name" value="Sirohm_synth_M"/>
    <property type="match status" value="1"/>
</dbReference>
<evidence type="ECO:0000256" key="7">
    <source>
        <dbReference type="ARBA" id="ARBA00023027"/>
    </source>
</evidence>
<evidence type="ECO:0000313" key="16">
    <source>
        <dbReference type="Proteomes" id="UP000195602"/>
    </source>
</evidence>
<feature type="domain" description="Tetrapyrrole methylase" evidence="13">
    <location>
        <begin position="266"/>
        <end position="474"/>
    </location>
</feature>
<evidence type="ECO:0000256" key="3">
    <source>
        <dbReference type="ARBA" id="ARBA00022605"/>
    </source>
</evidence>
<dbReference type="PIRSF" id="PIRSF036555">
    <property type="entry name" value="SUMT_yeast"/>
    <property type="match status" value="1"/>
</dbReference>
<dbReference type="InterPro" id="IPR014777">
    <property type="entry name" value="4pyrrole_Mease_sub1"/>
</dbReference>
<dbReference type="InterPro" id="IPR014776">
    <property type="entry name" value="4pyrrole_Mease_sub2"/>
</dbReference>
<evidence type="ECO:0000256" key="10">
    <source>
        <dbReference type="ARBA" id="ARBA00052360"/>
    </source>
</evidence>
<comment type="catalytic activity">
    <reaction evidence="10">
        <text>uroporphyrinogen III + 2 S-adenosyl-L-methionine = precorrin-2 + 2 S-adenosyl-L-homocysteine + H(+)</text>
        <dbReference type="Rhea" id="RHEA:32459"/>
        <dbReference type="ChEBI" id="CHEBI:15378"/>
        <dbReference type="ChEBI" id="CHEBI:57308"/>
        <dbReference type="ChEBI" id="CHEBI:57856"/>
        <dbReference type="ChEBI" id="CHEBI:58827"/>
        <dbReference type="ChEBI" id="CHEBI:59789"/>
        <dbReference type="EC" id="2.1.1.107"/>
    </reaction>
</comment>
<keyword evidence="8" id="KW-0486">Methionine biosynthesis</keyword>
<protein>
    <submittedName>
        <fullName evidence="15">Uroporphyrinogen-III C-methyltransferase</fullName>
    </submittedName>
</protein>
<name>A0AA91T0E2_CLALS</name>
<dbReference type="InterPro" id="IPR006366">
    <property type="entry name" value="CobA/CysG_C"/>
</dbReference>
<dbReference type="FunFam" id="3.40.1010.10:FF:000006">
    <property type="entry name" value="Siroheme synthase, putative"/>
    <property type="match status" value="1"/>
</dbReference>
<dbReference type="Gene3D" id="3.40.1010.10">
    <property type="entry name" value="Cobalt-precorrin-4 Transmethylase, Domain 1"/>
    <property type="match status" value="1"/>
</dbReference>
<dbReference type="InterPro" id="IPR050161">
    <property type="entry name" value="Siro_Cobalamin_biosynth"/>
</dbReference>
<dbReference type="InterPro" id="IPR003043">
    <property type="entry name" value="Uropor_MeTrfase_CS"/>
</dbReference>
<evidence type="ECO:0000259" key="13">
    <source>
        <dbReference type="Pfam" id="PF00590"/>
    </source>
</evidence>
<evidence type="ECO:0000313" key="15">
    <source>
        <dbReference type="EMBL" id="OVF06950.1"/>
    </source>
</evidence>
<dbReference type="FunFam" id="3.30.950.10:FF:000005">
    <property type="entry name" value="Uroporphyrin-III c-methyltransferase, putative"/>
    <property type="match status" value="1"/>
</dbReference>